<dbReference type="eggNOG" id="COG0406">
    <property type="taxonomic scope" value="Bacteria"/>
</dbReference>
<dbReference type="SUPFAM" id="SSF53254">
    <property type="entry name" value="Phosphoglycerate mutase-like"/>
    <property type="match status" value="1"/>
</dbReference>
<accession>C8W3Q4</accession>
<name>C8W3Q4_DESAS</name>
<dbReference type="InterPro" id="IPR013078">
    <property type="entry name" value="His_Pase_superF_clade-1"/>
</dbReference>
<feature type="active site" description="Tele-phosphohistidine intermediate" evidence="4">
    <location>
        <position position="10"/>
    </location>
</feature>
<evidence type="ECO:0000256" key="2">
    <source>
        <dbReference type="ARBA" id="ARBA00023235"/>
    </source>
</evidence>
<dbReference type="GO" id="GO:0005737">
    <property type="term" value="C:cytoplasm"/>
    <property type="evidence" value="ECO:0007669"/>
    <property type="project" value="TreeGrafter"/>
</dbReference>
<dbReference type="GO" id="GO:0009236">
    <property type="term" value="P:cobalamin biosynthetic process"/>
    <property type="evidence" value="ECO:0007669"/>
    <property type="project" value="UniProtKB-UniRule"/>
</dbReference>
<dbReference type="InterPro" id="IPR029033">
    <property type="entry name" value="His_PPase_superfam"/>
</dbReference>
<proteinExistence type="predicted"/>
<keyword evidence="1" id="KW-0324">Glycolysis</keyword>
<dbReference type="EC" id="3.1.3.73" evidence="3"/>
<dbReference type="Pfam" id="PF00300">
    <property type="entry name" value="His_Phos_1"/>
    <property type="match status" value="1"/>
</dbReference>
<feature type="active site" description="Proton donor/acceptor" evidence="4">
    <location>
        <position position="83"/>
    </location>
</feature>
<dbReference type="InterPro" id="IPR050275">
    <property type="entry name" value="PGM_Phosphatase"/>
</dbReference>
<sequence length="213" mass="24411">MSCRVYLVRHGETVWNANMRFQGHADIALTQTGREQAEALAERLSDKTFHAVYSSDLLRAYETAAILAETHSLRVHKRPNLREINFGKWEGLTYKEIIEQFGDSARKWWNNPSITRIPGGEKLTEVAERCYNELRLIVEQHKDQEVLVVAHGGTIRCIVSSVLGINLNQYWRLRLDNTALNIIEFPEWDKGILVLYNDTNHLGGKSGDTFSDK</sequence>
<keyword evidence="7" id="KW-1185">Reference proteome</keyword>
<dbReference type="InterPro" id="IPR001345">
    <property type="entry name" value="PG/BPGM_mutase_AS"/>
</dbReference>
<dbReference type="GO" id="GO:0043755">
    <property type="term" value="F:alpha-ribazole phosphatase activity"/>
    <property type="evidence" value="ECO:0007669"/>
    <property type="project" value="UniProtKB-UniRule"/>
</dbReference>
<dbReference type="SMART" id="SM00855">
    <property type="entry name" value="PGAM"/>
    <property type="match status" value="1"/>
</dbReference>
<feature type="binding site" evidence="5">
    <location>
        <begin position="9"/>
        <end position="16"/>
    </location>
    <ligand>
        <name>substrate</name>
    </ligand>
</feature>
<dbReference type="Gene3D" id="3.40.50.1240">
    <property type="entry name" value="Phosphoglycerate mutase-like"/>
    <property type="match status" value="1"/>
</dbReference>
<dbReference type="NCBIfam" id="TIGR03162">
    <property type="entry name" value="ribazole_cobC"/>
    <property type="match status" value="1"/>
</dbReference>
<dbReference type="PANTHER" id="PTHR48100:SF1">
    <property type="entry name" value="HISTIDINE PHOSPHATASE FAMILY PROTEIN-RELATED"/>
    <property type="match status" value="1"/>
</dbReference>
<dbReference type="PANTHER" id="PTHR48100">
    <property type="entry name" value="BROAD-SPECIFICITY PHOSPHATASE YOR283W-RELATED"/>
    <property type="match status" value="1"/>
</dbReference>
<dbReference type="HOGENOM" id="CLU_033323_8_4_9"/>
<evidence type="ECO:0000256" key="5">
    <source>
        <dbReference type="PIRSR" id="PIRSR613078-2"/>
    </source>
</evidence>
<dbReference type="PROSITE" id="PS00175">
    <property type="entry name" value="PG_MUTASE"/>
    <property type="match status" value="1"/>
</dbReference>
<evidence type="ECO:0000256" key="1">
    <source>
        <dbReference type="ARBA" id="ARBA00023152"/>
    </source>
</evidence>
<dbReference type="EMBL" id="CP001720">
    <property type="protein sequence ID" value="ACV63840.1"/>
    <property type="molecule type" value="Genomic_DNA"/>
</dbReference>
<dbReference type="OrthoDB" id="9781415at2"/>
<reference evidence="6 7" key="1">
    <citation type="journal article" date="2009" name="Stand. Genomic Sci.">
        <title>Complete genome sequence of Desulfotomaculum acetoxidans type strain (5575).</title>
        <authorList>
            <person name="Spring S."/>
            <person name="Lapidus A."/>
            <person name="Schroder M."/>
            <person name="Gleim D."/>
            <person name="Sims D."/>
            <person name="Meincke L."/>
            <person name="Glavina Del Rio T."/>
            <person name="Tice H."/>
            <person name="Copeland A."/>
            <person name="Cheng J.F."/>
            <person name="Lucas S."/>
            <person name="Chen F."/>
            <person name="Nolan M."/>
            <person name="Bruce D."/>
            <person name="Goodwin L."/>
            <person name="Pitluck S."/>
            <person name="Ivanova N."/>
            <person name="Mavromatis K."/>
            <person name="Mikhailova N."/>
            <person name="Pati A."/>
            <person name="Chen A."/>
            <person name="Palaniappan K."/>
            <person name="Land M."/>
            <person name="Hauser L."/>
            <person name="Chang Y.J."/>
            <person name="Jeffries C.D."/>
            <person name="Chain P."/>
            <person name="Saunders E."/>
            <person name="Brettin T."/>
            <person name="Detter J.C."/>
            <person name="Goker M."/>
            <person name="Bristow J."/>
            <person name="Eisen J.A."/>
            <person name="Markowitz V."/>
            <person name="Hugenholtz P."/>
            <person name="Kyrpides N.C."/>
            <person name="Klenk H.P."/>
            <person name="Han C."/>
        </authorList>
    </citation>
    <scope>NUCLEOTIDE SEQUENCE [LARGE SCALE GENOMIC DNA]</scope>
    <source>
        <strain evidence="7">ATCC 49208 / DSM 771 / VKM B-1644</strain>
    </source>
</reference>
<dbReference type="Proteomes" id="UP000002217">
    <property type="component" value="Chromosome"/>
</dbReference>
<dbReference type="KEGG" id="dae:Dtox_3088"/>
<evidence type="ECO:0000256" key="4">
    <source>
        <dbReference type="PIRSR" id="PIRSR613078-1"/>
    </source>
</evidence>
<dbReference type="AlphaFoldDB" id="C8W3Q4"/>
<organism evidence="6 7">
    <name type="scientific">Desulfofarcimen acetoxidans (strain ATCC 49208 / DSM 771 / KCTC 5769 / VKM B-1644 / 5575)</name>
    <name type="common">Desulfotomaculum acetoxidans</name>
    <dbReference type="NCBI Taxonomy" id="485916"/>
    <lineage>
        <taxon>Bacteria</taxon>
        <taxon>Bacillati</taxon>
        <taxon>Bacillota</taxon>
        <taxon>Clostridia</taxon>
        <taxon>Eubacteriales</taxon>
        <taxon>Peptococcaceae</taxon>
        <taxon>Desulfofarcimen</taxon>
    </lineage>
</organism>
<dbReference type="CDD" id="cd07067">
    <property type="entry name" value="HP_PGM_like"/>
    <property type="match status" value="1"/>
</dbReference>
<protein>
    <recommendedName>
        <fullName evidence="3">Alpha-ribazole phosphatase</fullName>
        <ecNumber evidence="3">3.1.3.73</ecNumber>
    </recommendedName>
</protein>
<keyword evidence="2" id="KW-0413">Isomerase</keyword>
<dbReference type="STRING" id="485916.Dtox_3088"/>
<gene>
    <name evidence="6" type="ordered locus">Dtox_3088</name>
</gene>
<dbReference type="RefSeq" id="WP_015758532.1">
    <property type="nucleotide sequence ID" value="NC_013216.1"/>
</dbReference>
<feature type="binding site" evidence="5">
    <location>
        <position position="59"/>
    </location>
    <ligand>
        <name>substrate</name>
    </ligand>
</feature>
<evidence type="ECO:0000313" key="7">
    <source>
        <dbReference type="Proteomes" id="UP000002217"/>
    </source>
</evidence>
<dbReference type="InterPro" id="IPR017578">
    <property type="entry name" value="Ribazole_CobC"/>
</dbReference>
<evidence type="ECO:0000313" key="6">
    <source>
        <dbReference type="EMBL" id="ACV63840.1"/>
    </source>
</evidence>
<evidence type="ECO:0000256" key="3">
    <source>
        <dbReference type="NCBIfam" id="TIGR03162"/>
    </source>
</evidence>